<comment type="caution">
    <text evidence="2">The sequence shown here is derived from an EMBL/GenBank/DDBJ whole genome shotgun (WGS) entry which is preliminary data.</text>
</comment>
<organism evidence="2 3">
    <name type="scientific">Lacibacterium aquatile</name>
    <dbReference type="NCBI Taxonomy" id="1168082"/>
    <lineage>
        <taxon>Bacteria</taxon>
        <taxon>Pseudomonadati</taxon>
        <taxon>Pseudomonadota</taxon>
        <taxon>Alphaproteobacteria</taxon>
        <taxon>Rhodospirillales</taxon>
        <taxon>Rhodospirillaceae</taxon>
    </lineage>
</organism>
<dbReference type="InterPro" id="IPR000073">
    <property type="entry name" value="AB_hydrolase_1"/>
</dbReference>
<reference evidence="3" key="1">
    <citation type="journal article" date="2019" name="Int. J. Syst. Evol. Microbiol.">
        <title>The Global Catalogue of Microorganisms (GCM) 10K type strain sequencing project: providing services to taxonomists for standard genome sequencing and annotation.</title>
        <authorList>
            <consortium name="The Broad Institute Genomics Platform"/>
            <consortium name="The Broad Institute Genome Sequencing Center for Infectious Disease"/>
            <person name="Wu L."/>
            <person name="Ma J."/>
        </authorList>
    </citation>
    <scope>NUCLEOTIDE SEQUENCE [LARGE SCALE GENOMIC DNA]</scope>
    <source>
        <strain evidence="3">CGMCC 1.19062</strain>
    </source>
</reference>
<dbReference type="SUPFAM" id="SSF53474">
    <property type="entry name" value="alpha/beta-Hydrolases"/>
    <property type="match status" value="1"/>
</dbReference>
<proteinExistence type="predicted"/>
<dbReference type="EMBL" id="JBHUIP010000013">
    <property type="protein sequence ID" value="MFD2264334.1"/>
    <property type="molecule type" value="Genomic_DNA"/>
</dbReference>
<dbReference type="Gene3D" id="3.40.50.1820">
    <property type="entry name" value="alpha/beta hydrolase"/>
    <property type="match status" value="1"/>
</dbReference>
<sequence>MLNCRFSEIRWTKRYPGHQIALVGHSWGGHTAYHVADRVGLKKIVVDLLVTLDAVGTSGFFWPPGSSEPGNPPKPQMRPTNTKTWLNVYVQDPPGLPARPVSWRSPNTVAMGGQPWRKLTPSGILDGEWTIASTTHPENSATPEYHFDDGHALTNKIFDHVYSAVEEIK</sequence>
<keyword evidence="2" id="KW-0378">Hydrolase</keyword>
<dbReference type="RefSeq" id="WP_379877416.1">
    <property type="nucleotide sequence ID" value="NZ_JBHUIP010000013.1"/>
</dbReference>
<protein>
    <submittedName>
        <fullName evidence="2">Alpha/beta hydrolase</fullName>
    </submittedName>
</protein>
<name>A0ABW5DTU3_9PROT</name>
<evidence type="ECO:0000313" key="2">
    <source>
        <dbReference type="EMBL" id="MFD2264334.1"/>
    </source>
</evidence>
<dbReference type="Proteomes" id="UP001597295">
    <property type="component" value="Unassembled WGS sequence"/>
</dbReference>
<evidence type="ECO:0000313" key="3">
    <source>
        <dbReference type="Proteomes" id="UP001597295"/>
    </source>
</evidence>
<dbReference type="InterPro" id="IPR029058">
    <property type="entry name" value="AB_hydrolase_fold"/>
</dbReference>
<gene>
    <name evidence="2" type="ORF">ACFSM5_15630</name>
</gene>
<accession>A0ABW5DTU3</accession>
<dbReference type="Pfam" id="PF12697">
    <property type="entry name" value="Abhydrolase_6"/>
    <property type="match status" value="1"/>
</dbReference>
<dbReference type="GO" id="GO:0016787">
    <property type="term" value="F:hydrolase activity"/>
    <property type="evidence" value="ECO:0007669"/>
    <property type="project" value="UniProtKB-KW"/>
</dbReference>
<feature type="domain" description="AB hydrolase-1" evidence="1">
    <location>
        <begin position="17"/>
        <end position="125"/>
    </location>
</feature>
<keyword evidence="3" id="KW-1185">Reference proteome</keyword>
<evidence type="ECO:0000259" key="1">
    <source>
        <dbReference type="Pfam" id="PF12697"/>
    </source>
</evidence>